<dbReference type="Pfam" id="PF05033">
    <property type="entry name" value="Pre-SET"/>
    <property type="match status" value="1"/>
</dbReference>
<evidence type="ECO:0000256" key="4">
    <source>
        <dbReference type="ARBA" id="ARBA00022679"/>
    </source>
</evidence>
<dbReference type="GO" id="GO:0008757">
    <property type="term" value="F:S-adenosylmethionine-dependent methyltransferase activity"/>
    <property type="evidence" value="ECO:0007669"/>
    <property type="project" value="UniProtKB-ARBA"/>
</dbReference>
<keyword evidence="4 9" id="KW-0808">Transferase</keyword>
<dbReference type="GO" id="GO:0005634">
    <property type="term" value="C:nucleus"/>
    <property type="evidence" value="ECO:0007669"/>
    <property type="project" value="InterPro"/>
</dbReference>
<evidence type="ECO:0000256" key="5">
    <source>
        <dbReference type="ARBA" id="ARBA00022691"/>
    </source>
</evidence>
<dbReference type="PANTHER" id="PTHR46223">
    <property type="entry name" value="HISTONE-LYSINE N-METHYLTRANSFERASE SUV39H"/>
    <property type="match status" value="1"/>
</dbReference>
<dbReference type="InterPro" id="IPR046341">
    <property type="entry name" value="SET_dom_sf"/>
</dbReference>
<evidence type="ECO:0000256" key="1">
    <source>
        <dbReference type="ARBA" id="ARBA00004286"/>
    </source>
</evidence>
<dbReference type="InterPro" id="IPR001214">
    <property type="entry name" value="SET_dom"/>
</dbReference>
<evidence type="ECO:0000259" key="8">
    <source>
        <dbReference type="PROSITE" id="PS50280"/>
    </source>
</evidence>
<dbReference type="GO" id="GO:0005694">
    <property type="term" value="C:chromosome"/>
    <property type="evidence" value="ECO:0007669"/>
    <property type="project" value="UniProtKB-SubCell"/>
</dbReference>
<evidence type="ECO:0000256" key="3">
    <source>
        <dbReference type="ARBA" id="ARBA00022603"/>
    </source>
</evidence>
<dbReference type="AlphaFoldDB" id="A0A5N5SVE8"/>
<dbReference type="SUPFAM" id="SSF82199">
    <property type="entry name" value="SET domain"/>
    <property type="match status" value="1"/>
</dbReference>
<dbReference type="GO" id="GO:0008170">
    <property type="term" value="F:N-methyltransferase activity"/>
    <property type="evidence" value="ECO:0007669"/>
    <property type="project" value="UniProtKB-ARBA"/>
</dbReference>
<dbReference type="SMART" id="SM00468">
    <property type="entry name" value="PreSET"/>
    <property type="match status" value="1"/>
</dbReference>
<accession>A0A5N5SVE8</accession>
<proteinExistence type="predicted"/>
<dbReference type="EMBL" id="SEYY01021159">
    <property type="protein sequence ID" value="KAB7496650.1"/>
    <property type="molecule type" value="Genomic_DNA"/>
</dbReference>
<sequence length="245" mass="27423">MNQKHSEKTSYKNISLYDEDNYSHVVPGLIYIETSVPGVGVYKSYLNSKTKGCSCSSVCEPGSCACLLASGFKSSVDTVPIYLKRTYPIFECHVDCCRCSDLCSNKLTQSGPRHGLSIKHFGEKGFGVITEIDVPYGSFLCEYAGEYIGKEEAKRRLGTLRRYINHSCDPNSRVIPVRSYNMTPIAALFAIREIKAGEEITYSYNEYGLEIETATVPREKVFHSVKRCLCVSPKCKKYLPLNLSL</sequence>
<dbReference type="PROSITE" id="PS50280">
    <property type="entry name" value="SET"/>
    <property type="match status" value="1"/>
</dbReference>
<evidence type="ECO:0000256" key="6">
    <source>
        <dbReference type="ARBA" id="ARBA00022723"/>
    </source>
</evidence>
<keyword evidence="3 9" id="KW-0489">Methyltransferase</keyword>
<protein>
    <submittedName>
        <fullName evidence="9">Putative histone-lysine N-methyltransferase set-23</fullName>
    </submittedName>
</protein>
<gene>
    <name evidence="9" type="primary">set-23</name>
    <name evidence="9" type="ORF">Anas_11728</name>
</gene>
<organism evidence="9 10">
    <name type="scientific">Armadillidium nasatum</name>
    <dbReference type="NCBI Taxonomy" id="96803"/>
    <lineage>
        <taxon>Eukaryota</taxon>
        <taxon>Metazoa</taxon>
        <taxon>Ecdysozoa</taxon>
        <taxon>Arthropoda</taxon>
        <taxon>Crustacea</taxon>
        <taxon>Multicrustacea</taxon>
        <taxon>Malacostraca</taxon>
        <taxon>Eumalacostraca</taxon>
        <taxon>Peracarida</taxon>
        <taxon>Isopoda</taxon>
        <taxon>Oniscidea</taxon>
        <taxon>Crinocheta</taxon>
        <taxon>Armadillidiidae</taxon>
        <taxon>Armadillidium</taxon>
    </lineage>
</organism>
<reference evidence="9 10" key="1">
    <citation type="journal article" date="2019" name="PLoS Biol.">
        <title>Sex chromosomes control vertical transmission of feminizing Wolbachia symbionts in an isopod.</title>
        <authorList>
            <person name="Becking T."/>
            <person name="Chebbi M.A."/>
            <person name="Giraud I."/>
            <person name="Moumen B."/>
            <person name="Laverre T."/>
            <person name="Caubet Y."/>
            <person name="Peccoud J."/>
            <person name="Gilbert C."/>
            <person name="Cordaux R."/>
        </authorList>
    </citation>
    <scope>NUCLEOTIDE SEQUENCE [LARGE SCALE GENOMIC DNA]</scope>
    <source>
        <strain evidence="9">ANa2</strain>
        <tissue evidence="9">Whole body excluding digestive tract and cuticle</tissue>
    </source>
</reference>
<evidence type="ECO:0000256" key="7">
    <source>
        <dbReference type="ARBA" id="ARBA00022833"/>
    </source>
</evidence>
<evidence type="ECO:0000313" key="9">
    <source>
        <dbReference type="EMBL" id="KAB7496650.1"/>
    </source>
</evidence>
<name>A0A5N5SVE8_9CRUS</name>
<dbReference type="SMART" id="SM00317">
    <property type="entry name" value="SET"/>
    <property type="match status" value="1"/>
</dbReference>
<dbReference type="PANTHER" id="PTHR46223:SF3">
    <property type="entry name" value="HISTONE-LYSINE N-METHYLTRANSFERASE SET-23"/>
    <property type="match status" value="1"/>
</dbReference>
<dbReference type="GO" id="GO:0042054">
    <property type="term" value="F:histone methyltransferase activity"/>
    <property type="evidence" value="ECO:0007669"/>
    <property type="project" value="InterPro"/>
</dbReference>
<dbReference type="OrthoDB" id="1045173at2759"/>
<keyword evidence="5" id="KW-0949">S-adenosyl-L-methionine</keyword>
<dbReference type="InterPro" id="IPR007728">
    <property type="entry name" value="Pre-SET_dom"/>
</dbReference>
<dbReference type="Pfam" id="PF00856">
    <property type="entry name" value="SET"/>
    <property type="match status" value="1"/>
</dbReference>
<evidence type="ECO:0000313" key="10">
    <source>
        <dbReference type="Proteomes" id="UP000326759"/>
    </source>
</evidence>
<comment type="subcellular location">
    <subcellularLocation>
        <location evidence="1">Chromosome</location>
    </subcellularLocation>
</comment>
<evidence type="ECO:0000256" key="2">
    <source>
        <dbReference type="ARBA" id="ARBA00022454"/>
    </source>
</evidence>
<feature type="domain" description="SET" evidence="8">
    <location>
        <begin position="114"/>
        <end position="205"/>
    </location>
</feature>
<keyword evidence="6" id="KW-0479">Metal-binding</keyword>
<comment type="caution">
    <text evidence="9">The sequence shown here is derived from an EMBL/GenBank/DDBJ whole genome shotgun (WGS) entry which is preliminary data.</text>
</comment>
<dbReference type="Proteomes" id="UP000326759">
    <property type="component" value="Unassembled WGS sequence"/>
</dbReference>
<dbReference type="GO" id="GO:0032259">
    <property type="term" value="P:methylation"/>
    <property type="evidence" value="ECO:0007669"/>
    <property type="project" value="UniProtKB-KW"/>
</dbReference>
<keyword evidence="2" id="KW-0158">Chromosome</keyword>
<keyword evidence="10" id="KW-1185">Reference proteome</keyword>
<dbReference type="InterPro" id="IPR050973">
    <property type="entry name" value="H3K9_Histone-Lys_N-MTase"/>
</dbReference>
<dbReference type="GO" id="GO:0008270">
    <property type="term" value="F:zinc ion binding"/>
    <property type="evidence" value="ECO:0007669"/>
    <property type="project" value="InterPro"/>
</dbReference>
<dbReference type="Gene3D" id="2.170.270.10">
    <property type="entry name" value="SET domain"/>
    <property type="match status" value="2"/>
</dbReference>
<keyword evidence="7" id="KW-0862">Zinc</keyword>